<sequence length="112" mass="11598">MRLALALLALTAYPQPAAAGTDTYTCAWIAENKHAGQMTVTGTNCTGPAQSGRGTVAAPLSVSGDLRRPWTVTRRGPATYSFTGAEGQFTAAEDPQPGEPLTVTFLGAVRTS</sequence>
<feature type="chain" id="PRO_5046127131" evidence="1">
    <location>
        <begin position="20"/>
        <end position="112"/>
    </location>
</feature>
<name>A0ABW7AQE3_9ACTN</name>
<accession>A0ABW7AQE3</accession>
<dbReference type="EMBL" id="JBICRM010000027">
    <property type="protein sequence ID" value="MFG1708293.1"/>
    <property type="molecule type" value="Genomic_DNA"/>
</dbReference>
<evidence type="ECO:0000256" key="1">
    <source>
        <dbReference type="SAM" id="SignalP"/>
    </source>
</evidence>
<gene>
    <name evidence="2" type="ORF">ACFLIM_34320</name>
</gene>
<evidence type="ECO:0000313" key="3">
    <source>
        <dbReference type="Proteomes" id="UP001603978"/>
    </source>
</evidence>
<protein>
    <submittedName>
        <fullName evidence="2">Uncharacterized protein</fullName>
    </submittedName>
</protein>
<keyword evidence="1" id="KW-0732">Signal</keyword>
<proteinExistence type="predicted"/>
<dbReference type="RefSeq" id="WP_393172530.1">
    <property type="nucleotide sequence ID" value="NZ_JBICRM010000027.1"/>
</dbReference>
<comment type="caution">
    <text evidence="2">The sequence shown here is derived from an EMBL/GenBank/DDBJ whole genome shotgun (WGS) entry which is preliminary data.</text>
</comment>
<keyword evidence="3" id="KW-1185">Reference proteome</keyword>
<feature type="signal peptide" evidence="1">
    <location>
        <begin position="1"/>
        <end position="19"/>
    </location>
</feature>
<dbReference type="Proteomes" id="UP001603978">
    <property type="component" value="Unassembled WGS sequence"/>
</dbReference>
<organism evidence="2 3">
    <name type="scientific">Nonomuraea marmarensis</name>
    <dbReference type="NCBI Taxonomy" id="3351344"/>
    <lineage>
        <taxon>Bacteria</taxon>
        <taxon>Bacillati</taxon>
        <taxon>Actinomycetota</taxon>
        <taxon>Actinomycetes</taxon>
        <taxon>Streptosporangiales</taxon>
        <taxon>Streptosporangiaceae</taxon>
        <taxon>Nonomuraea</taxon>
    </lineage>
</organism>
<evidence type="ECO:0000313" key="2">
    <source>
        <dbReference type="EMBL" id="MFG1708293.1"/>
    </source>
</evidence>
<reference evidence="2 3" key="1">
    <citation type="submission" date="2024-10" db="EMBL/GenBank/DDBJ databases">
        <authorList>
            <person name="Topkara A.R."/>
            <person name="Saygin H."/>
        </authorList>
    </citation>
    <scope>NUCLEOTIDE SEQUENCE [LARGE SCALE GENOMIC DNA]</scope>
    <source>
        <strain evidence="2 3">M3C6</strain>
    </source>
</reference>